<keyword evidence="3" id="KW-1185">Reference proteome</keyword>
<dbReference type="Proteomes" id="UP000199696">
    <property type="component" value="Unassembled WGS sequence"/>
</dbReference>
<evidence type="ECO:0000313" key="3">
    <source>
        <dbReference type="Proteomes" id="UP000199696"/>
    </source>
</evidence>
<accession>A0A1C6V082</accession>
<evidence type="ECO:0000259" key="1">
    <source>
        <dbReference type="Pfam" id="PF13723"/>
    </source>
</evidence>
<reference evidence="3" key="1">
    <citation type="submission" date="2016-06" db="EMBL/GenBank/DDBJ databases">
        <authorList>
            <person name="Varghese N."/>
            <person name="Submissions Spin"/>
        </authorList>
    </citation>
    <scope>NUCLEOTIDE SEQUENCE [LARGE SCALE GENOMIC DNA]</scope>
    <source>
        <strain evidence="3">DSM 44814</strain>
    </source>
</reference>
<dbReference type="GO" id="GO:0016746">
    <property type="term" value="F:acyltransferase activity"/>
    <property type="evidence" value="ECO:0007669"/>
    <property type="project" value="InterPro"/>
</dbReference>
<dbReference type="Gene3D" id="3.40.47.10">
    <property type="match status" value="1"/>
</dbReference>
<evidence type="ECO:0000313" key="2">
    <source>
        <dbReference type="EMBL" id="SCL59699.1"/>
    </source>
</evidence>
<sequence length="188" mass="19272">MLETAVPRETLTVLAEARWPEAGDGEPDPLPGFVYSSFSPLVAATAGRCLSRWYGGPPVPPADGERIALILASVRGDIAIAEAIATAVDAGERVSPLLFFQSVANAVLGHVATRWGIGGPVLCTSPVADPDADALDLAAGVLADGDADTALVVLAEPACGADEQDRSHALLVRLADREAPETPVGQGE</sequence>
<dbReference type="RefSeq" id="WP_244162024.1">
    <property type="nucleotide sequence ID" value="NZ_FMHY01000002.1"/>
</dbReference>
<dbReference type="Pfam" id="PF13723">
    <property type="entry name" value="Ketoacyl-synt_2"/>
    <property type="match status" value="1"/>
</dbReference>
<dbReference type="InterPro" id="IPR016039">
    <property type="entry name" value="Thiolase-like"/>
</dbReference>
<feature type="domain" description="Beta-ketoacyl synthase-like N-terminal" evidence="1">
    <location>
        <begin position="65"/>
        <end position="157"/>
    </location>
</feature>
<dbReference type="InterPro" id="IPR014030">
    <property type="entry name" value="Ketoacyl_synth_N"/>
</dbReference>
<dbReference type="SUPFAM" id="SSF53901">
    <property type="entry name" value="Thiolase-like"/>
    <property type="match status" value="1"/>
</dbReference>
<protein>
    <submittedName>
        <fullName evidence="2">Beta-ketoacyl synthase, N-terminal domain</fullName>
    </submittedName>
</protein>
<dbReference type="AlphaFoldDB" id="A0A1C6V082"/>
<dbReference type="STRING" id="227316.GA0070604_4121"/>
<organism evidence="2 3">
    <name type="scientific">Micromonospora eburnea</name>
    <dbReference type="NCBI Taxonomy" id="227316"/>
    <lineage>
        <taxon>Bacteria</taxon>
        <taxon>Bacillati</taxon>
        <taxon>Actinomycetota</taxon>
        <taxon>Actinomycetes</taxon>
        <taxon>Micromonosporales</taxon>
        <taxon>Micromonosporaceae</taxon>
        <taxon>Micromonospora</taxon>
    </lineage>
</organism>
<dbReference type="EMBL" id="FMHY01000002">
    <property type="protein sequence ID" value="SCL59699.1"/>
    <property type="molecule type" value="Genomic_DNA"/>
</dbReference>
<name>A0A1C6V082_9ACTN</name>
<proteinExistence type="predicted"/>
<gene>
    <name evidence="2" type="ORF">GA0070604_4121</name>
</gene>